<dbReference type="Pfam" id="PF13392">
    <property type="entry name" value="HNH_3"/>
    <property type="match status" value="1"/>
</dbReference>
<evidence type="ECO:0000313" key="2">
    <source>
        <dbReference type="EMBL" id="QBK92804.1"/>
    </source>
</evidence>
<keyword evidence="2" id="KW-0255">Endonuclease</keyword>
<keyword evidence="2" id="KW-0540">Nuclease</keyword>
<dbReference type="Gene3D" id="3.90.75.20">
    <property type="match status" value="2"/>
</dbReference>
<dbReference type="InterPro" id="IPR003647">
    <property type="entry name" value="Intron_nuc_1_rpt"/>
</dbReference>
<organism evidence="2">
    <name type="scientific">Pithovirus LCPAC401</name>
    <dbReference type="NCBI Taxonomy" id="2506595"/>
    <lineage>
        <taxon>Viruses</taxon>
        <taxon>Pithoviruses</taxon>
    </lineage>
</organism>
<feature type="domain" description="HNH nuclease" evidence="1">
    <location>
        <begin position="353"/>
        <end position="398"/>
    </location>
</feature>
<sequence>MVLCTGITKDGLSCKKNPRKGKTTCHHHKLNVIEIFTCNVTTTKDRSCLTKVDNEGDQCYYHKITVHKCGEPRSRGGLCKKIVNNEEDKCVYHGGLKKVKEERKDERTLIFCPGCGTEEQWKSMACVECSKYELSTLGRFYNVKSHKLFGIDVIPNSKGYISIQLSNDDGNKISKRTHTWQGIVFLDVKPIYGKEYSPISVDHIDGSTANNWICCNLRAATRSLQNFNRKIPKFNKGKTVLKVSLDEGKILEKFISINQAADRLQLHHDTMSKYCYEEKEFDGYKLRFFTKKDLEKQTWFSSENLYPEYQPCFEISTGGWIRRSNGNLTEGSFQGYHFNVTLNNVILNKKIRRYVHDLIYEIITDKKIPKELEISHLNTNGADNRFNNLELATHSKNMLRTVKLGKNRTAIKVKQLFHDETSKIFMSIGQAARLTETSSTSLKRVLAGETKSAGFCDCGLKYGWEKVID</sequence>
<name>A0A481ZA84_9VIRU</name>
<protein>
    <submittedName>
        <fullName evidence="2">HNH endonuclease</fullName>
    </submittedName>
</protein>
<proteinExistence type="predicted"/>
<dbReference type="EMBL" id="MK500583">
    <property type="protein sequence ID" value="QBK92804.1"/>
    <property type="molecule type" value="Genomic_DNA"/>
</dbReference>
<reference evidence="2" key="1">
    <citation type="journal article" date="2019" name="MBio">
        <title>Virus Genomes from Deep Sea Sediments Expand the Ocean Megavirome and Support Independent Origins of Viral Gigantism.</title>
        <authorList>
            <person name="Backstrom D."/>
            <person name="Yutin N."/>
            <person name="Jorgensen S.L."/>
            <person name="Dharamshi J."/>
            <person name="Homa F."/>
            <person name="Zaremba-Niedwiedzka K."/>
            <person name="Spang A."/>
            <person name="Wolf Y.I."/>
            <person name="Koonin E.V."/>
            <person name="Ettema T.J."/>
        </authorList>
    </citation>
    <scope>NUCLEOTIDE SEQUENCE</scope>
</reference>
<dbReference type="InterPro" id="IPR044925">
    <property type="entry name" value="His-Me_finger_sf"/>
</dbReference>
<evidence type="ECO:0000259" key="1">
    <source>
        <dbReference type="Pfam" id="PF13392"/>
    </source>
</evidence>
<keyword evidence="2" id="KW-0378">Hydrolase</keyword>
<dbReference type="InterPro" id="IPR003615">
    <property type="entry name" value="HNH_nuc"/>
</dbReference>
<accession>A0A481ZA84</accession>
<gene>
    <name evidence="2" type="ORF">LCPAC401_04420</name>
</gene>
<dbReference type="GO" id="GO:0004519">
    <property type="term" value="F:endonuclease activity"/>
    <property type="evidence" value="ECO:0007669"/>
    <property type="project" value="UniProtKB-KW"/>
</dbReference>
<dbReference type="SUPFAM" id="SSF54060">
    <property type="entry name" value="His-Me finger endonucleases"/>
    <property type="match status" value="2"/>
</dbReference>
<dbReference type="SMART" id="SM00497">
    <property type="entry name" value="IENR1"/>
    <property type="match status" value="2"/>
</dbReference>